<keyword evidence="6 12" id="KW-1133">Transmembrane helix</keyword>
<evidence type="ECO:0000256" key="10">
    <source>
        <dbReference type="ARBA" id="ARBA00023279"/>
    </source>
</evidence>
<evidence type="ECO:0000256" key="4">
    <source>
        <dbReference type="ARBA" id="ARBA00022692"/>
    </source>
</evidence>
<name>A0A8X6MG29_9ARAC</name>
<dbReference type="GO" id="GO:0005886">
    <property type="term" value="C:plasma membrane"/>
    <property type="evidence" value="ECO:0007669"/>
    <property type="project" value="UniProtKB-SubCell"/>
</dbReference>
<comment type="subcellular location">
    <subcellularLocation>
        <location evidence="1">Cell membrane</location>
        <topology evidence="1">Single-pass type I membrane protein</topology>
    </subcellularLocation>
</comment>
<evidence type="ECO:0000256" key="6">
    <source>
        <dbReference type="ARBA" id="ARBA00022989"/>
    </source>
</evidence>
<evidence type="ECO:0000256" key="11">
    <source>
        <dbReference type="SAM" id="MobiDB-lite"/>
    </source>
</evidence>
<evidence type="ECO:0000256" key="8">
    <source>
        <dbReference type="ARBA" id="ARBA00023136"/>
    </source>
</evidence>
<evidence type="ECO:0000256" key="7">
    <source>
        <dbReference type="ARBA" id="ARBA00023121"/>
    </source>
</evidence>
<keyword evidence="4 12" id="KW-0812">Transmembrane</keyword>
<evidence type="ECO:0000313" key="15">
    <source>
        <dbReference type="Proteomes" id="UP000886998"/>
    </source>
</evidence>
<proteinExistence type="inferred from homology"/>
<dbReference type="PANTHER" id="PTHR31764:SF0">
    <property type="entry name" value="GENERATIVE CELL SPECIFIC-1_HAP2 DOMAIN-CONTAINING PROTEIN"/>
    <property type="match status" value="1"/>
</dbReference>
<sequence>MCIAILQQRTQSKTLSANGSIFACTGDSKKESLLPPYHRIKNCHRKIRLTVNIKNVKKTPEGLEYIYVKEVVDTGTGFKVRLFNPIVLRLRQEQVVLAYPFRYLSAVNGKVSEIVINAENTKDYTGCDDTSSVNPTCGKKTERGKPVPFSEGFCCFCPEAVSNEKQMRGGQSCSKSVKPDDPDGRRKKASAHCLQLSDVWYSVSVLSEPIIYHNIFLDVYNQRHLMNGSTVWVSLTHGEEFNLGIHNPTQYDENDTIVGTFYTSNPKPGMNRIAIDQTRLLIPQPMPGVSVTKLHTAVKNGAKDYLLLNKSLVESSGDECDTAGISYRGFALQPDRCEKKSGTCLKNQPLDFWEADQAKTKSGQKGKYLLMNYGIPYKDPIIINKDTKEHLLGLEYHEEQLTMVNVEFNADQIVALTPGRFAQISLIISATMEKKILIYVHLTNKGLSPATFFVQAIECEYGVLNSNNVSKMVPPQRSEEFILETKPGVIQLAEKFVCTIVAGSSRYGNVAKREVLIKPDDRCICNRHCKCVCMSEGLTCEFLTEEDFHAAGFKASLPESTAQPYRKPWVVTHPILALLACFMFIFLLGFTKGLLGLFGYKFISYFGLESRIYGKRRIRHYYEPELKGMNVMYNSEGHPVNPDTKEHVRVYSEEIIFALNTVFFCLWPYIKIADFCAKESKEDDIYDTSSEEYYYEPGTPGSDTEGSSAYEEPVNKYKVAAIWLINKFARFKEWLNSLGKRKKAEEASESIDLEPTFESLQSAGDMSTVRKAPLPKMTLSDSILETVPSEPVPSAKQLRVWKKGAQKVMDVIR</sequence>
<feature type="region of interest" description="Disordered" evidence="11">
    <location>
        <begin position="168"/>
        <end position="187"/>
    </location>
</feature>
<dbReference type="Pfam" id="PF10699">
    <property type="entry name" value="HAP2-GCS1"/>
    <property type="match status" value="1"/>
</dbReference>
<evidence type="ECO:0000256" key="5">
    <source>
        <dbReference type="ARBA" id="ARBA00022729"/>
    </source>
</evidence>
<dbReference type="EMBL" id="BMAV01027018">
    <property type="protein sequence ID" value="GFS55249.1"/>
    <property type="molecule type" value="Genomic_DNA"/>
</dbReference>
<feature type="domain" description="Generative cell specific-1/HAP2" evidence="13">
    <location>
        <begin position="42"/>
        <end position="519"/>
    </location>
</feature>
<evidence type="ECO:0000259" key="13">
    <source>
        <dbReference type="Pfam" id="PF10699"/>
    </source>
</evidence>
<keyword evidence="9" id="KW-1015">Disulfide bond</keyword>
<evidence type="ECO:0000313" key="14">
    <source>
        <dbReference type="EMBL" id="GFS55249.1"/>
    </source>
</evidence>
<evidence type="ECO:0000256" key="2">
    <source>
        <dbReference type="ARBA" id="ARBA00010929"/>
    </source>
</evidence>
<keyword evidence="10" id="KW-0278">Fertilization</keyword>
<dbReference type="GO" id="GO:0007338">
    <property type="term" value="P:single fertilization"/>
    <property type="evidence" value="ECO:0007669"/>
    <property type="project" value="UniProtKB-KW"/>
</dbReference>
<protein>
    <recommendedName>
        <fullName evidence="13">Generative cell specific-1/HAP2 domain-containing protein</fullName>
    </recommendedName>
</protein>
<comment type="similarity">
    <text evidence="2">Belongs to the HAP2/GCS1 family.</text>
</comment>
<organism evidence="14 15">
    <name type="scientific">Trichonephila inaurata madagascariensis</name>
    <dbReference type="NCBI Taxonomy" id="2747483"/>
    <lineage>
        <taxon>Eukaryota</taxon>
        <taxon>Metazoa</taxon>
        <taxon>Ecdysozoa</taxon>
        <taxon>Arthropoda</taxon>
        <taxon>Chelicerata</taxon>
        <taxon>Arachnida</taxon>
        <taxon>Araneae</taxon>
        <taxon>Araneomorphae</taxon>
        <taxon>Entelegynae</taxon>
        <taxon>Araneoidea</taxon>
        <taxon>Nephilidae</taxon>
        <taxon>Trichonephila</taxon>
        <taxon>Trichonephila inaurata</taxon>
    </lineage>
</organism>
<keyword evidence="7" id="KW-0446">Lipid-binding</keyword>
<evidence type="ECO:0000256" key="9">
    <source>
        <dbReference type="ARBA" id="ARBA00023157"/>
    </source>
</evidence>
<comment type="caution">
    <text evidence="14">The sequence shown here is derived from an EMBL/GenBank/DDBJ whole genome shotgun (WGS) entry which is preliminary data.</text>
</comment>
<evidence type="ECO:0000256" key="3">
    <source>
        <dbReference type="ARBA" id="ARBA00022475"/>
    </source>
</evidence>
<keyword evidence="8 12" id="KW-0472">Membrane</keyword>
<dbReference type="InterPro" id="IPR040326">
    <property type="entry name" value="HAP2/GCS1"/>
</dbReference>
<keyword evidence="3" id="KW-1003">Cell membrane</keyword>
<dbReference type="GO" id="GO:0008289">
    <property type="term" value="F:lipid binding"/>
    <property type="evidence" value="ECO:0007669"/>
    <property type="project" value="UniProtKB-KW"/>
</dbReference>
<keyword evidence="15" id="KW-1185">Reference proteome</keyword>
<dbReference type="OrthoDB" id="44061at2759"/>
<reference evidence="14" key="1">
    <citation type="submission" date="2020-08" db="EMBL/GenBank/DDBJ databases">
        <title>Multicomponent nature underlies the extraordinary mechanical properties of spider dragline silk.</title>
        <authorList>
            <person name="Kono N."/>
            <person name="Nakamura H."/>
            <person name="Mori M."/>
            <person name="Yoshida Y."/>
            <person name="Ohtoshi R."/>
            <person name="Malay A.D."/>
            <person name="Moran D.A.P."/>
            <person name="Tomita M."/>
            <person name="Numata K."/>
            <person name="Arakawa K."/>
        </authorList>
    </citation>
    <scope>NUCLEOTIDE SEQUENCE</scope>
</reference>
<gene>
    <name evidence="14" type="ORF">TNIN_416841</name>
</gene>
<evidence type="ECO:0000256" key="1">
    <source>
        <dbReference type="ARBA" id="ARBA00004251"/>
    </source>
</evidence>
<dbReference type="Proteomes" id="UP000886998">
    <property type="component" value="Unassembled WGS sequence"/>
</dbReference>
<dbReference type="PANTHER" id="PTHR31764">
    <property type="entry name" value="PROTEIN HAPLESS 2"/>
    <property type="match status" value="1"/>
</dbReference>
<keyword evidence="5" id="KW-0732">Signal</keyword>
<dbReference type="InterPro" id="IPR018928">
    <property type="entry name" value="HAP2/GCS1_dom"/>
</dbReference>
<dbReference type="AlphaFoldDB" id="A0A8X6MG29"/>
<feature type="transmembrane region" description="Helical" evidence="12">
    <location>
        <begin position="575"/>
        <end position="608"/>
    </location>
</feature>
<accession>A0A8X6MG29</accession>
<evidence type="ECO:0000256" key="12">
    <source>
        <dbReference type="SAM" id="Phobius"/>
    </source>
</evidence>